<dbReference type="Proteomes" id="UP000233781">
    <property type="component" value="Unassembled WGS sequence"/>
</dbReference>
<organism evidence="3 4">
    <name type="scientific">Phycicoccus duodecadis</name>
    <dbReference type="NCBI Taxonomy" id="173053"/>
    <lineage>
        <taxon>Bacteria</taxon>
        <taxon>Bacillati</taxon>
        <taxon>Actinomycetota</taxon>
        <taxon>Actinomycetes</taxon>
        <taxon>Micrococcales</taxon>
        <taxon>Intrasporangiaceae</taxon>
        <taxon>Phycicoccus</taxon>
    </lineage>
</organism>
<comment type="caution">
    <text evidence="3">The sequence shown here is derived from an EMBL/GenBank/DDBJ whole genome shotgun (WGS) entry which is preliminary data.</text>
</comment>
<evidence type="ECO:0000313" key="3">
    <source>
        <dbReference type="EMBL" id="PKW26508.1"/>
    </source>
</evidence>
<accession>A0A2N3YI61</accession>
<dbReference type="EMBL" id="PJNE01000001">
    <property type="protein sequence ID" value="PKW26508.1"/>
    <property type="molecule type" value="Genomic_DNA"/>
</dbReference>
<evidence type="ECO:0000313" key="4">
    <source>
        <dbReference type="Proteomes" id="UP000233781"/>
    </source>
</evidence>
<evidence type="ECO:0000256" key="1">
    <source>
        <dbReference type="SAM" id="MobiDB-lite"/>
    </source>
</evidence>
<keyword evidence="4" id="KW-1185">Reference proteome</keyword>
<feature type="region of interest" description="Disordered" evidence="1">
    <location>
        <begin position="71"/>
        <end position="164"/>
    </location>
</feature>
<dbReference type="OrthoDB" id="4872220at2"/>
<sequence length="164" mass="18493">MVILGVVLVLVALVAGILLFIGTGSLTDTVDIQVLGGTLSLPPLALLVTGMVIITVFWFGWFLLRVGTKRGHRRRVEAKESAREAEERRLAEEARMKEEVAARERQLEDERRRHEEREAELRREAETRVAEQHTATETARRRAEVAEARTETRTDGEPPVGTTR</sequence>
<protein>
    <submittedName>
        <fullName evidence="3">Uncharacterized protein</fullName>
    </submittedName>
</protein>
<keyword evidence="2" id="KW-0812">Transmembrane</keyword>
<feature type="compositionally biased region" description="Basic and acidic residues" evidence="1">
    <location>
        <begin position="138"/>
        <end position="156"/>
    </location>
</feature>
<keyword evidence="2" id="KW-0472">Membrane</keyword>
<proteinExistence type="predicted"/>
<evidence type="ECO:0000256" key="2">
    <source>
        <dbReference type="SAM" id="Phobius"/>
    </source>
</evidence>
<name>A0A2N3YI61_9MICO</name>
<feature type="transmembrane region" description="Helical" evidence="2">
    <location>
        <begin position="43"/>
        <end position="64"/>
    </location>
</feature>
<keyword evidence="2" id="KW-1133">Transmembrane helix</keyword>
<feature type="compositionally biased region" description="Basic and acidic residues" evidence="1">
    <location>
        <begin position="77"/>
        <end position="131"/>
    </location>
</feature>
<gene>
    <name evidence="3" type="ORF">ATL31_1320</name>
</gene>
<dbReference type="AlphaFoldDB" id="A0A2N3YI61"/>
<dbReference type="RefSeq" id="WP_101395066.1">
    <property type="nucleotide sequence ID" value="NZ_PJNE01000001.1"/>
</dbReference>
<reference evidence="3 4" key="1">
    <citation type="submission" date="2017-12" db="EMBL/GenBank/DDBJ databases">
        <title>Sequencing the genomes of 1000 Actinobacteria strains.</title>
        <authorList>
            <person name="Klenk H.-P."/>
        </authorList>
    </citation>
    <scope>NUCLEOTIDE SEQUENCE [LARGE SCALE GENOMIC DNA]</scope>
    <source>
        <strain evidence="3 4">DSM 12806</strain>
    </source>
</reference>